<evidence type="ECO:0000256" key="1">
    <source>
        <dbReference type="ARBA" id="ARBA00008110"/>
    </source>
</evidence>
<dbReference type="PANTHER" id="PTHR30432:SF1">
    <property type="entry name" value="DNA-BINDING TRANSCRIPTIONAL DUAL REGULATOR MODE"/>
    <property type="match status" value="1"/>
</dbReference>
<dbReference type="InterPro" id="IPR004606">
    <property type="entry name" value="Mop_domain"/>
</dbReference>
<reference evidence="6" key="1">
    <citation type="submission" date="2016-10" db="EMBL/GenBank/DDBJ databases">
        <title>Sequence of Gallionella enrichment culture.</title>
        <authorList>
            <person name="Poehlein A."/>
            <person name="Muehling M."/>
            <person name="Daniel R."/>
        </authorList>
    </citation>
    <scope>NUCLEOTIDE SEQUENCE</scope>
</reference>
<evidence type="ECO:0000256" key="2">
    <source>
        <dbReference type="ARBA" id="ARBA00022448"/>
    </source>
</evidence>
<dbReference type="InterPro" id="IPR036388">
    <property type="entry name" value="WH-like_DNA-bd_sf"/>
</dbReference>
<sequence>MAEHKVEALLALRRAGRPLVGRDRIDLLEAVALQGSITKAAKAVGLSYKAAWDALNAVNNLLPAPAVIGQTGGSHGGGARVTEEGRALIAGFRLLEQRLDRVAALLAGEGGGADPLSLLWSLGMKTSARNVFRCTVTEIRAGEVSAEVVMRLAGETRLVSVITQDSLRDLGLTVGGEVMALVKSSFVVLASGDGGLRFSARNRIPGTVTRIEAGSVNSEVVLDIGGGKSLTAVITRDGAAGLELAVGDQALALFKASHVILAV</sequence>
<dbReference type="AlphaFoldDB" id="A0A1J5RYI6"/>
<dbReference type="NCBIfam" id="TIGR00638">
    <property type="entry name" value="Mop"/>
    <property type="match status" value="2"/>
</dbReference>
<dbReference type="SUPFAM" id="SSF46785">
    <property type="entry name" value="Winged helix' DNA-binding domain"/>
    <property type="match status" value="1"/>
</dbReference>
<dbReference type="InterPro" id="IPR000847">
    <property type="entry name" value="LysR_HTH_N"/>
</dbReference>
<dbReference type="InterPro" id="IPR051815">
    <property type="entry name" value="Molybdate_resp_trans_reg"/>
</dbReference>
<dbReference type="SUPFAM" id="SSF50331">
    <property type="entry name" value="MOP-like"/>
    <property type="match status" value="2"/>
</dbReference>
<proteinExistence type="inferred from homology"/>
<keyword evidence="4" id="KW-0677">Repeat</keyword>
<gene>
    <name evidence="6" type="primary">mopA_7</name>
    <name evidence="6" type="ORF">GALL_235130</name>
</gene>
<dbReference type="GO" id="GO:0030151">
    <property type="term" value="F:molybdenum ion binding"/>
    <property type="evidence" value="ECO:0007669"/>
    <property type="project" value="InterPro"/>
</dbReference>
<evidence type="ECO:0000313" key="6">
    <source>
        <dbReference type="EMBL" id="OIQ94555.1"/>
    </source>
</evidence>
<dbReference type="InterPro" id="IPR005116">
    <property type="entry name" value="Transp-assoc_OB_typ1"/>
</dbReference>
<dbReference type="InterPro" id="IPR008995">
    <property type="entry name" value="Mo/tungstate-bd_C_term_dom"/>
</dbReference>
<evidence type="ECO:0000256" key="3">
    <source>
        <dbReference type="ARBA" id="ARBA00022505"/>
    </source>
</evidence>
<keyword evidence="3" id="KW-0500">Molybdenum</keyword>
<dbReference type="Pfam" id="PF03459">
    <property type="entry name" value="TOBE"/>
    <property type="match status" value="2"/>
</dbReference>
<dbReference type="EMBL" id="MLJW01000184">
    <property type="protein sequence ID" value="OIQ94555.1"/>
    <property type="molecule type" value="Genomic_DNA"/>
</dbReference>
<dbReference type="GO" id="GO:0015689">
    <property type="term" value="P:molybdate ion transport"/>
    <property type="evidence" value="ECO:0007669"/>
    <property type="project" value="InterPro"/>
</dbReference>
<dbReference type="Gene3D" id="1.10.10.10">
    <property type="entry name" value="Winged helix-like DNA-binding domain superfamily/Winged helix DNA-binding domain"/>
    <property type="match status" value="1"/>
</dbReference>
<evidence type="ECO:0000259" key="5">
    <source>
        <dbReference type="PROSITE" id="PS51866"/>
    </source>
</evidence>
<feature type="domain" description="Mop" evidence="5">
    <location>
        <begin position="125"/>
        <end position="191"/>
    </location>
</feature>
<dbReference type="PANTHER" id="PTHR30432">
    <property type="entry name" value="TRANSCRIPTIONAL REGULATOR MODE"/>
    <property type="match status" value="1"/>
</dbReference>
<comment type="similarity">
    <text evidence="1">Belongs to the ModE family.</text>
</comment>
<name>A0A1J5RYI6_9ZZZZ</name>
<dbReference type="PIRSF" id="PIRSF005763">
    <property type="entry name" value="Txn_reg_ModE"/>
    <property type="match status" value="1"/>
</dbReference>
<comment type="caution">
    <text evidence="6">The sequence shown here is derived from an EMBL/GenBank/DDBJ whole genome shotgun (WGS) entry which is preliminary data.</text>
</comment>
<protein>
    <submittedName>
        <fullName evidence="6">Molybdenum-pterin-binding protein MopA</fullName>
    </submittedName>
</protein>
<evidence type="ECO:0000256" key="4">
    <source>
        <dbReference type="ARBA" id="ARBA00022737"/>
    </source>
</evidence>
<feature type="domain" description="Mop" evidence="5">
    <location>
        <begin position="197"/>
        <end position="263"/>
    </location>
</feature>
<dbReference type="Gene3D" id="2.40.50.100">
    <property type="match status" value="2"/>
</dbReference>
<dbReference type="InterPro" id="IPR036390">
    <property type="entry name" value="WH_DNA-bd_sf"/>
</dbReference>
<keyword evidence="2" id="KW-0813">Transport</keyword>
<dbReference type="Pfam" id="PF00126">
    <property type="entry name" value="HTH_1"/>
    <property type="match status" value="1"/>
</dbReference>
<dbReference type="GO" id="GO:0003700">
    <property type="term" value="F:DNA-binding transcription factor activity"/>
    <property type="evidence" value="ECO:0007669"/>
    <property type="project" value="InterPro"/>
</dbReference>
<dbReference type="PROSITE" id="PS51866">
    <property type="entry name" value="MOP"/>
    <property type="match status" value="2"/>
</dbReference>
<accession>A0A1J5RYI6</accession>
<organism evidence="6">
    <name type="scientific">mine drainage metagenome</name>
    <dbReference type="NCBI Taxonomy" id="410659"/>
    <lineage>
        <taxon>unclassified sequences</taxon>
        <taxon>metagenomes</taxon>
        <taxon>ecological metagenomes</taxon>
    </lineage>
</organism>
<dbReference type="InterPro" id="IPR016462">
    <property type="entry name" value="ModE"/>
</dbReference>